<dbReference type="AlphaFoldDB" id="A0A484IG12"/>
<name>A0A484IG12_9ARCH</name>
<dbReference type="InterPro" id="IPR014710">
    <property type="entry name" value="RmlC-like_jellyroll"/>
</dbReference>
<dbReference type="PANTHER" id="PTHR33387">
    <property type="entry name" value="RMLC-LIKE JELLY ROLL FOLD PROTEIN"/>
    <property type="match status" value="1"/>
</dbReference>
<dbReference type="InterPro" id="IPR009327">
    <property type="entry name" value="Cupin_DUF985"/>
</dbReference>
<dbReference type="InterPro" id="IPR039935">
    <property type="entry name" value="YML079W-like"/>
</dbReference>
<dbReference type="EMBL" id="LR216287">
    <property type="protein sequence ID" value="VFJ14584.1"/>
    <property type="molecule type" value="Genomic_DNA"/>
</dbReference>
<protein>
    <recommendedName>
        <fullName evidence="1">DUF985 domain-containing protein</fullName>
    </recommendedName>
</protein>
<dbReference type="KEGG" id="nfn:NFRAN_2262"/>
<evidence type="ECO:0000259" key="1">
    <source>
        <dbReference type="Pfam" id="PF06172"/>
    </source>
</evidence>
<dbReference type="Gene3D" id="2.60.120.10">
    <property type="entry name" value="Jelly Rolls"/>
    <property type="match status" value="1"/>
</dbReference>
<gene>
    <name evidence="2" type="ORF">NFRAN_2262</name>
</gene>
<proteinExistence type="predicted"/>
<evidence type="ECO:0000313" key="2">
    <source>
        <dbReference type="EMBL" id="VFJ14584.1"/>
    </source>
</evidence>
<keyword evidence="3" id="KW-1185">Reference proteome</keyword>
<dbReference type="PANTHER" id="PTHR33387:SF3">
    <property type="entry name" value="DUF985 DOMAIN-CONTAINING PROTEIN"/>
    <property type="match status" value="1"/>
</dbReference>
<dbReference type="CDD" id="cd06121">
    <property type="entry name" value="cupin_YML079wp"/>
    <property type="match status" value="1"/>
</dbReference>
<evidence type="ECO:0000313" key="3">
    <source>
        <dbReference type="Proteomes" id="UP000294299"/>
    </source>
</evidence>
<organism evidence="2 3">
    <name type="scientific">Candidatus Nitrosocosmicus franklandianus</name>
    <dbReference type="NCBI Taxonomy" id="1798806"/>
    <lineage>
        <taxon>Archaea</taxon>
        <taxon>Nitrososphaerota</taxon>
        <taxon>Nitrososphaeria</taxon>
        <taxon>Nitrososphaerales</taxon>
        <taxon>Nitrososphaeraceae</taxon>
        <taxon>Candidatus Nitrosocosmicus</taxon>
    </lineage>
</organism>
<dbReference type="Proteomes" id="UP000294299">
    <property type="component" value="Chromosome NFRAN"/>
</dbReference>
<dbReference type="SUPFAM" id="SSF51182">
    <property type="entry name" value="RmlC-like cupins"/>
    <property type="match status" value="1"/>
</dbReference>
<sequence>MLIDSELVIKRLNLQEHPYEGGNFREVYRSPVLVSYDELSGTNQNIYTVDNQGKHLRKKLRSASTLIYYLLDKDQISPIHRVKNDEIWHFYLGSPLIIYVLDNKQYPTRVKLGNNLEDGETCIHYVIRKNSWFCAEVENKDSFTLVGCTVSPGFDFEDFELGKKSELLVLYPQFKSIIEKFSK</sequence>
<accession>A0A484IG12</accession>
<feature type="domain" description="DUF985" evidence="1">
    <location>
        <begin position="8"/>
        <end position="161"/>
    </location>
</feature>
<dbReference type="Pfam" id="PF06172">
    <property type="entry name" value="Cupin_5"/>
    <property type="match status" value="1"/>
</dbReference>
<reference evidence="2 3" key="1">
    <citation type="submission" date="2019-02" db="EMBL/GenBank/DDBJ databases">
        <authorList>
            <person name="Lehtovirta-Morley E L."/>
        </authorList>
    </citation>
    <scope>NUCLEOTIDE SEQUENCE [LARGE SCALE GENOMIC DNA]</scope>
    <source>
        <strain evidence="2">NFRAN1</strain>
    </source>
</reference>
<dbReference type="InterPro" id="IPR011051">
    <property type="entry name" value="RmlC_Cupin_sf"/>
</dbReference>